<keyword evidence="3" id="KW-1185">Reference proteome</keyword>
<accession>A0A444ZED3</accession>
<comment type="caution">
    <text evidence="2">The sequence shown here is derived from an EMBL/GenBank/DDBJ whole genome shotgun (WGS) entry which is preliminary data.</text>
</comment>
<organism evidence="2 3">
    <name type="scientific">Arachis hypogaea</name>
    <name type="common">Peanut</name>
    <dbReference type="NCBI Taxonomy" id="3818"/>
    <lineage>
        <taxon>Eukaryota</taxon>
        <taxon>Viridiplantae</taxon>
        <taxon>Streptophyta</taxon>
        <taxon>Embryophyta</taxon>
        <taxon>Tracheophyta</taxon>
        <taxon>Spermatophyta</taxon>
        <taxon>Magnoliopsida</taxon>
        <taxon>eudicotyledons</taxon>
        <taxon>Gunneridae</taxon>
        <taxon>Pentapetalae</taxon>
        <taxon>rosids</taxon>
        <taxon>fabids</taxon>
        <taxon>Fabales</taxon>
        <taxon>Fabaceae</taxon>
        <taxon>Papilionoideae</taxon>
        <taxon>50 kb inversion clade</taxon>
        <taxon>dalbergioids sensu lato</taxon>
        <taxon>Dalbergieae</taxon>
        <taxon>Pterocarpus clade</taxon>
        <taxon>Arachis</taxon>
    </lineage>
</organism>
<evidence type="ECO:0000313" key="2">
    <source>
        <dbReference type="EMBL" id="RYR12549.1"/>
    </source>
</evidence>
<evidence type="ECO:0000313" key="3">
    <source>
        <dbReference type="Proteomes" id="UP000289738"/>
    </source>
</evidence>
<dbReference type="EMBL" id="SDMP01000014">
    <property type="protein sequence ID" value="RYR12549.1"/>
    <property type="molecule type" value="Genomic_DNA"/>
</dbReference>
<dbReference type="Proteomes" id="UP000289738">
    <property type="component" value="Chromosome B04"/>
</dbReference>
<proteinExistence type="predicted"/>
<evidence type="ECO:0000256" key="1">
    <source>
        <dbReference type="SAM" id="SignalP"/>
    </source>
</evidence>
<feature type="signal peptide" evidence="1">
    <location>
        <begin position="1"/>
        <end position="26"/>
    </location>
</feature>
<sequence>MVLMHTLLHVLRLLLMLFLVQDLVVSQAPRSFYHLLILLSMRRY</sequence>
<protein>
    <submittedName>
        <fullName evidence="2">Uncharacterized protein</fullName>
    </submittedName>
</protein>
<keyword evidence="1" id="KW-0732">Signal</keyword>
<gene>
    <name evidence="2" type="ORF">Ahy_B04g070044</name>
</gene>
<feature type="chain" id="PRO_5019269662" evidence="1">
    <location>
        <begin position="27"/>
        <end position="44"/>
    </location>
</feature>
<reference evidence="2 3" key="1">
    <citation type="submission" date="2019-01" db="EMBL/GenBank/DDBJ databases">
        <title>Sequencing of cultivated peanut Arachis hypogaea provides insights into genome evolution and oil improvement.</title>
        <authorList>
            <person name="Chen X."/>
        </authorList>
    </citation>
    <scope>NUCLEOTIDE SEQUENCE [LARGE SCALE GENOMIC DNA]</scope>
    <source>
        <strain evidence="3">cv. Fuhuasheng</strain>
        <tissue evidence="2">Leaves</tissue>
    </source>
</reference>
<dbReference type="AlphaFoldDB" id="A0A444ZED3"/>
<name>A0A444ZED3_ARAHY</name>